<dbReference type="GO" id="GO:0016757">
    <property type="term" value="F:glycosyltransferase activity"/>
    <property type="evidence" value="ECO:0007669"/>
    <property type="project" value="UniProtKB-KW"/>
</dbReference>
<evidence type="ECO:0000256" key="1">
    <source>
        <dbReference type="ARBA" id="ARBA00022676"/>
    </source>
</evidence>
<accession>A0A7G1KND4</accession>
<organism evidence="5 6">
    <name type="scientific">Nocardia wallacei</name>
    <dbReference type="NCBI Taxonomy" id="480035"/>
    <lineage>
        <taxon>Bacteria</taxon>
        <taxon>Bacillati</taxon>
        <taxon>Actinomycetota</taxon>
        <taxon>Actinomycetes</taxon>
        <taxon>Mycobacteriales</taxon>
        <taxon>Nocardiaceae</taxon>
        <taxon>Nocardia</taxon>
    </lineage>
</organism>
<keyword evidence="2 5" id="KW-0808">Transferase</keyword>
<dbReference type="AlphaFoldDB" id="A0A7G1KND4"/>
<protein>
    <submittedName>
        <fullName evidence="5">Glycosyl transferase</fullName>
    </submittedName>
</protein>
<feature type="domain" description="Glycosyltransferase subfamily 4-like N-terminal" evidence="4">
    <location>
        <begin position="22"/>
        <end position="197"/>
    </location>
</feature>
<sequence>MKISMVSEHASPLAAIGGVDAGGQNVHVAELSAALVRRGAEVTVYTRRDDPALPDQVDTPDGYRVVHVPAGPPGPLPKDELLPYMGEFGEWLRERWLQDRPDVAHAHFWMSGIAAEQAARQPAVPVVQTFHALGVVKKRYQGQDDTSPECRIRAERMVAQNAARVAATCSDEVFELARLGLPTTRASVVPCGVDLRRFVPGPRPERAAGHRLLAVGRLVPRKGFDTAILALPELPGAELLIAGGSPSGGLEDDAEAERLRDIARRCGVADRVRLLGPVSRDDMPALMRSADLVLCTPWYEPFGMVALEAMACGTPVVASAVGGLLDTVLDGVTGRLVPPRDSDRLAETVAEILADDEQRAAMGHAGHRRARSRYSWDRIAADTLRVYHSVQPTAVLPDTVARTAVAGRTKS</sequence>
<dbReference type="Pfam" id="PF00534">
    <property type="entry name" value="Glycos_transf_1"/>
    <property type="match status" value="1"/>
</dbReference>
<keyword evidence="1" id="KW-0328">Glycosyltransferase</keyword>
<feature type="domain" description="Glycosyl transferase family 1" evidence="3">
    <location>
        <begin position="212"/>
        <end position="367"/>
    </location>
</feature>
<evidence type="ECO:0000313" key="5">
    <source>
        <dbReference type="EMBL" id="BCK56600.1"/>
    </source>
</evidence>
<name>A0A7G1KND4_9NOCA</name>
<reference evidence="5 6" key="1">
    <citation type="submission" date="2020-08" db="EMBL/GenBank/DDBJ databases">
        <title>Genome Sequencing of Nocardia wallacei strain FMUON74 and assembly.</title>
        <authorList>
            <person name="Toyokawa M."/>
            <person name="Uesaka K."/>
        </authorList>
    </citation>
    <scope>NUCLEOTIDE SEQUENCE [LARGE SCALE GENOMIC DNA]</scope>
    <source>
        <strain evidence="5 6">FMUON74</strain>
    </source>
</reference>
<proteinExistence type="predicted"/>
<dbReference type="KEGG" id="nwl:NWFMUON74_43720"/>
<dbReference type="Proteomes" id="UP000516173">
    <property type="component" value="Chromosome"/>
</dbReference>
<dbReference type="InterPro" id="IPR001296">
    <property type="entry name" value="Glyco_trans_1"/>
</dbReference>
<dbReference type="Pfam" id="PF13439">
    <property type="entry name" value="Glyco_transf_4"/>
    <property type="match status" value="1"/>
</dbReference>
<evidence type="ECO:0000259" key="3">
    <source>
        <dbReference type="Pfam" id="PF00534"/>
    </source>
</evidence>
<dbReference type="PANTHER" id="PTHR12526">
    <property type="entry name" value="GLYCOSYLTRANSFERASE"/>
    <property type="match status" value="1"/>
</dbReference>
<dbReference type="EMBL" id="AP023396">
    <property type="protein sequence ID" value="BCK56600.1"/>
    <property type="molecule type" value="Genomic_DNA"/>
</dbReference>
<dbReference type="RefSeq" id="WP_187683640.1">
    <property type="nucleotide sequence ID" value="NZ_AP023396.1"/>
</dbReference>
<dbReference type="SUPFAM" id="SSF53756">
    <property type="entry name" value="UDP-Glycosyltransferase/glycogen phosphorylase"/>
    <property type="match status" value="1"/>
</dbReference>
<dbReference type="InterPro" id="IPR028098">
    <property type="entry name" value="Glyco_trans_4-like_N"/>
</dbReference>
<evidence type="ECO:0000259" key="4">
    <source>
        <dbReference type="Pfam" id="PF13439"/>
    </source>
</evidence>
<gene>
    <name evidence="5" type="ORF">NWFMUON74_43720</name>
</gene>
<dbReference type="GeneID" id="80348837"/>
<dbReference type="Gene3D" id="3.40.50.2000">
    <property type="entry name" value="Glycogen Phosphorylase B"/>
    <property type="match status" value="2"/>
</dbReference>
<evidence type="ECO:0000256" key="2">
    <source>
        <dbReference type="ARBA" id="ARBA00022679"/>
    </source>
</evidence>
<evidence type="ECO:0000313" key="6">
    <source>
        <dbReference type="Proteomes" id="UP000516173"/>
    </source>
</evidence>
<keyword evidence="6" id="KW-1185">Reference proteome</keyword>
<dbReference type="PANTHER" id="PTHR12526:SF635">
    <property type="entry name" value="GLYCOSYL TRANSFERASE GROUP 1"/>
    <property type="match status" value="1"/>
</dbReference>